<comment type="caution">
    <text evidence="2">The sequence shown here is derived from an EMBL/GenBank/DDBJ whole genome shotgun (WGS) entry which is preliminary data.</text>
</comment>
<proteinExistence type="predicted"/>
<organism evidence="2 3">
    <name type="scientific">Alligator mississippiensis</name>
    <name type="common">American alligator</name>
    <dbReference type="NCBI Taxonomy" id="8496"/>
    <lineage>
        <taxon>Eukaryota</taxon>
        <taxon>Metazoa</taxon>
        <taxon>Chordata</taxon>
        <taxon>Craniata</taxon>
        <taxon>Vertebrata</taxon>
        <taxon>Euteleostomi</taxon>
        <taxon>Archelosauria</taxon>
        <taxon>Archosauria</taxon>
        <taxon>Crocodylia</taxon>
        <taxon>Alligatoridae</taxon>
        <taxon>Alligatorinae</taxon>
        <taxon>Alligator</taxon>
    </lineage>
</organism>
<evidence type="ECO:0000313" key="2">
    <source>
        <dbReference type="EMBL" id="KYO28185.1"/>
    </source>
</evidence>
<dbReference type="AlphaFoldDB" id="A0A151MUM7"/>
<keyword evidence="3" id="KW-1185">Reference proteome</keyword>
<dbReference type="STRING" id="8496.A0A151MUM7"/>
<reference evidence="2 3" key="1">
    <citation type="journal article" date="2012" name="Genome Biol.">
        <title>Sequencing three crocodilian genomes to illuminate the evolution of archosaurs and amniotes.</title>
        <authorList>
            <person name="St John J.A."/>
            <person name="Braun E.L."/>
            <person name="Isberg S.R."/>
            <person name="Miles L.G."/>
            <person name="Chong A.Y."/>
            <person name="Gongora J."/>
            <person name="Dalzell P."/>
            <person name="Moran C."/>
            <person name="Bed'hom B."/>
            <person name="Abzhanov A."/>
            <person name="Burgess S.C."/>
            <person name="Cooksey A.M."/>
            <person name="Castoe T.A."/>
            <person name="Crawford N.G."/>
            <person name="Densmore L.D."/>
            <person name="Drew J.C."/>
            <person name="Edwards S.V."/>
            <person name="Faircloth B.C."/>
            <person name="Fujita M.K."/>
            <person name="Greenwold M.J."/>
            <person name="Hoffmann F.G."/>
            <person name="Howard J.M."/>
            <person name="Iguchi T."/>
            <person name="Janes D.E."/>
            <person name="Khan S.Y."/>
            <person name="Kohno S."/>
            <person name="de Koning A.J."/>
            <person name="Lance S.L."/>
            <person name="McCarthy F.M."/>
            <person name="McCormack J.E."/>
            <person name="Merchant M.E."/>
            <person name="Peterson D.G."/>
            <person name="Pollock D.D."/>
            <person name="Pourmand N."/>
            <person name="Raney B.J."/>
            <person name="Roessler K.A."/>
            <person name="Sanford J.R."/>
            <person name="Sawyer R.H."/>
            <person name="Schmidt C.J."/>
            <person name="Triplett E.W."/>
            <person name="Tuberville T.D."/>
            <person name="Venegas-Anaya M."/>
            <person name="Howard J.T."/>
            <person name="Jarvis E.D."/>
            <person name="Guillette L.J.Jr."/>
            <person name="Glenn T.C."/>
            <person name="Green R.E."/>
            <person name="Ray D.A."/>
        </authorList>
    </citation>
    <scope>NUCLEOTIDE SEQUENCE [LARGE SCALE GENOMIC DNA]</scope>
    <source>
        <strain evidence="2">KSC_2009_1</strain>
    </source>
</reference>
<feature type="region of interest" description="Disordered" evidence="1">
    <location>
        <begin position="1"/>
        <end position="20"/>
    </location>
</feature>
<dbReference type="InterPro" id="IPR032727">
    <property type="entry name" value="CLAMP"/>
</dbReference>
<evidence type="ECO:0000256" key="1">
    <source>
        <dbReference type="SAM" id="MobiDB-lite"/>
    </source>
</evidence>
<evidence type="ECO:0008006" key="4">
    <source>
        <dbReference type="Google" id="ProtNLM"/>
    </source>
</evidence>
<dbReference type="OrthoDB" id="2126027at2759"/>
<evidence type="ECO:0000313" key="3">
    <source>
        <dbReference type="Proteomes" id="UP000050525"/>
    </source>
</evidence>
<name>A0A151MUM7_ALLMI</name>
<dbReference type="PANTHER" id="PTHR28457:SF3">
    <property type="entry name" value="CILIARY-ASSOCIATED CALCIUM-BINDING COILED-COIL PROTEIN 1"/>
    <property type="match status" value="1"/>
</dbReference>
<gene>
    <name evidence="2" type="ORF">Y1Q_0006921</name>
</gene>
<dbReference type="Proteomes" id="UP000050525">
    <property type="component" value="Unassembled WGS sequence"/>
</dbReference>
<accession>A0A151MUM7</accession>
<sequence length="313" mass="35175">MAGSSGGAGDRAQEEGQDQDTVTGEITAWNFLSETQICVLSKENIEGVQKKLEEFLNFKQLKTSLKEAVILDYYLLGFWWAKEMNFNLTQLSGFMALLNFLLENLSNKHMTVEDNVKELGRTMVGIGEPHSGKSGDLDFFSVDQAKAVISYLKISLLQHYKLYEYLFHSPREELVIGDEFHFRHAPVLARCPTGSSPHLAVNVIELVKSADTSSPAPLEEGLSYNIYSSFIAMPPAAELETEEIDQEYYPEEPQPEEESLKVDPLTGFTTEDVKSVLGQITNEIIGSLQTEINEKLQMQEDAYTERIDKLTKT</sequence>
<dbReference type="Pfam" id="PF14769">
    <property type="entry name" value="CLAMP"/>
    <property type="match status" value="1"/>
</dbReference>
<dbReference type="PANTHER" id="PTHR28457">
    <property type="entry name" value="COILED-COIL DOMAIN-CONTAINING PROTEIN 189"/>
    <property type="match status" value="1"/>
</dbReference>
<dbReference type="EMBL" id="AKHW03004996">
    <property type="protein sequence ID" value="KYO28185.1"/>
    <property type="molecule type" value="Genomic_DNA"/>
</dbReference>
<protein>
    <recommendedName>
        <fullName evidence="4">Ciliary-associated calcium-binding coiled-coil protein 1</fullName>
    </recommendedName>
</protein>